<evidence type="ECO:0000256" key="5">
    <source>
        <dbReference type="PROSITE-ProRule" id="PRU01161"/>
    </source>
</evidence>
<dbReference type="InterPro" id="IPR002641">
    <property type="entry name" value="PNPLA_dom"/>
</dbReference>
<feature type="short sequence motif" description="GXSXG" evidence="5">
    <location>
        <begin position="885"/>
        <end position="889"/>
    </location>
</feature>
<dbReference type="Gene3D" id="3.40.1090.10">
    <property type="entry name" value="Cytosolic phospholipase A2 catalytic domain"/>
    <property type="match status" value="1"/>
</dbReference>
<dbReference type="GO" id="GO:0006641">
    <property type="term" value="P:triglyceride metabolic process"/>
    <property type="evidence" value="ECO:0007669"/>
    <property type="project" value="UniProtKB-ARBA"/>
</dbReference>
<dbReference type="InterPro" id="IPR016035">
    <property type="entry name" value="Acyl_Trfase/lysoPLipase"/>
</dbReference>
<dbReference type="InterPro" id="IPR000073">
    <property type="entry name" value="AB_hydrolase_1"/>
</dbReference>
<keyword evidence="9" id="KW-1185">Reference proteome</keyword>
<dbReference type="GO" id="GO:0004806">
    <property type="term" value="F:triacylglycerol lipase activity"/>
    <property type="evidence" value="ECO:0007669"/>
    <property type="project" value="InterPro"/>
</dbReference>
<dbReference type="GO" id="GO:0016042">
    <property type="term" value="P:lipid catabolic process"/>
    <property type="evidence" value="ECO:0007669"/>
    <property type="project" value="UniProtKB-KW"/>
</dbReference>
<evidence type="ECO:0000256" key="1">
    <source>
        <dbReference type="ARBA" id="ARBA00006104"/>
    </source>
</evidence>
<keyword evidence="3" id="KW-0442">Lipid degradation</keyword>
<keyword evidence="2" id="KW-0378">Hydrolase</keyword>
<dbReference type="Gene3D" id="3.40.50.1820">
    <property type="entry name" value="alpha/beta hydrolase"/>
    <property type="match status" value="2"/>
</dbReference>
<evidence type="ECO:0000313" key="8">
    <source>
        <dbReference type="EMBL" id="KAJ1645075.1"/>
    </source>
</evidence>
<comment type="caution">
    <text evidence="8">The sequence shown here is derived from an EMBL/GenBank/DDBJ whole genome shotgun (WGS) entry which is preliminary data.</text>
</comment>
<feature type="domain" description="PNPLA" evidence="7">
    <location>
        <begin position="854"/>
        <end position="919"/>
    </location>
</feature>
<reference evidence="8" key="1">
    <citation type="submission" date="2022-07" db="EMBL/GenBank/DDBJ databases">
        <title>Phylogenomic reconstructions and comparative analyses of Kickxellomycotina fungi.</title>
        <authorList>
            <person name="Reynolds N.K."/>
            <person name="Stajich J.E."/>
            <person name="Barry K."/>
            <person name="Grigoriev I.V."/>
            <person name="Crous P."/>
            <person name="Smith M.E."/>
        </authorList>
    </citation>
    <scope>NUCLEOTIDE SEQUENCE</scope>
    <source>
        <strain evidence="8">NBRC 105413</strain>
    </source>
</reference>
<dbReference type="EMBL" id="JANBOH010000125">
    <property type="protein sequence ID" value="KAJ1645075.1"/>
    <property type="molecule type" value="Genomic_DNA"/>
</dbReference>
<name>A0A9W8CJP3_9FUNG</name>
<dbReference type="PANTHER" id="PTHR14226">
    <property type="entry name" value="NEUROPATHY TARGET ESTERASE/SWISS CHEESE D.MELANOGASTER"/>
    <property type="match status" value="1"/>
</dbReference>
<dbReference type="SUPFAM" id="SSF53474">
    <property type="entry name" value="alpha/beta-Hydrolases"/>
    <property type="match status" value="1"/>
</dbReference>
<feature type="region of interest" description="Disordered" evidence="6">
    <location>
        <begin position="619"/>
        <end position="656"/>
    </location>
</feature>
<dbReference type="Pfam" id="PF01734">
    <property type="entry name" value="Patatin"/>
    <property type="match status" value="1"/>
</dbReference>
<dbReference type="InterPro" id="IPR050301">
    <property type="entry name" value="NTE"/>
</dbReference>
<evidence type="ECO:0000259" key="7">
    <source>
        <dbReference type="PROSITE" id="PS51635"/>
    </source>
</evidence>
<dbReference type="PROSITE" id="PS51635">
    <property type="entry name" value="PNPLA"/>
    <property type="match status" value="1"/>
</dbReference>
<gene>
    <name evidence="8" type="ORF">LPJ64_003296</name>
</gene>
<evidence type="ECO:0000256" key="4">
    <source>
        <dbReference type="ARBA" id="ARBA00023098"/>
    </source>
</evidence>
<organism evidence="8 9">
    <name type="scientific">Coemansia asiatica</name>
    <dbReference type="NCBI Taxonomy" id="1052880"/>
    <lineage>
        <taxon>Eukaryota</taxon>
        <taxon>Fungi</taxon>
        <taxon>Fungi incertae sedis</taxon>
        <taxon>Zoopagomycota</taxon>
        <taxon>Kickxellomycotina</taxon>
        <taxon>Kickxellomycetes</taxon>
        <taxon>Kickxellales</taxon>
        <taxon>Kickxellaceae</taxon>
        <taxon>Coemansia</taxon>
    </lineage>
</organism>
<proteinExistence type="inferred from homology"/>
<evidence type="ECO:0000256" key="2">
    <source>
        <dbReference type="ARBA" id="ARBA00022801"/>
    </source>
</evidence>
<dbReference type="PANTHER" id="PTHR14226:SF66">
    <property type="entry name" value="TRIACYLGLYCEROL LIPASE PTL2"/>
    <property type="match status" value="1"/>
</dbReference>
<feature type="compositionally biased region" description="Acidic residues" evidence="6">
    <location>
        <begin position="641"/>
        <end position="653"/>
    </location>
</feature>
<dbReference type="SUPFAM" id="SSF52151">
    <property type="entry name" value="FabD/lysophospholipase-like"/>
    <property type="match status" value="1"/>
</dbReference>
<sequence length="919" mass="102594">MSASFSAARFVRLLRQRTASSLDALAKGARSAARLGAAPWVFASASGSASNTAATTAGSDTPRGLDGGVLDKDKLNAQIPLKPVYIAPRHPVVLCHGLYGFDVRGPEKLPILQVHYWRGIREALENIGARVHIAKVPGTGGVRERACQLDAMLRSRLESEKINIMGHSMGGLDARYLITHINPKSYSVASLTTVCTPHRGSPFMDWCRDYLSLGYRVDPDQLIRDFATVWKPRRACEEASTVATALGSDHRVSDSDESGGMSDVMLLERITSIIGHVVKDEASDMRRAATQTIDPMDTRLREFTHFLTNLLSENASVRETSQLAKLAQASDVEENYLSRSMSLLRMVYRRIMATLDTPAYACLTTDYCNRFFNPATPNVPGVEYLSIGAYIDPNDVLDKVNPLIIPHEIINRAEGPNDGFVSIESAKWGYYLGSVCADHFDFTNRWRVTSLGRDFIGTVVYWSDKWSSWLSRNNDQAKKNLADKTAPVTNNIDDAFAKIGSSSSSSNDTMLSGETGRRFDPIDFYLRMGTPFATDNPYVPTNYPQNQNYGYNIRDLDTLPIQVDYIDQMTDRKQEHLQKSSNCMSTDQAKNYYLQFQVFREIMTDPDWAKKQYACKQRNLEDSRGDRESSTESAQTAVSLEDSDSDSDNDDHTEDMVKAKGESWGKNFTLLRIPLISWALGAILLELAAYFVVRQLVSAYERYVIWRGERGQAFKHMRQTTSYAEYMGAAREMDKCRQKSGPREWHGYLDQALLRRLTLQMHKVRSQVEMQGTRKAAVALCDVLSGGALRANTGGWENRQVWAHEYSGPPQAVSDYIDEAAACLQRVRLSLFLSSSEKKVFFQRIARQQGRTALCLSGGAAMGWKHLGVARSLLTEARLPRVICGASAGSVVAALLATHTDDELRRIIRPELSQYMTAC</sequence>
<dbReference type="InterPro" id="IPR029058">
    <property type="entry name" value="AB_hydrolase_fold"/>
</dbReference>
<accession>A0A9W8CJP3</accession>
<comment type="similarity">
    <text evidence="1">Belongs to the PLPL family.</text>
</comment>
<comment type="caution">
    <text evidence="5">Lacks conserved residue(s) required for the propagation of feature annotation.</text>
</comment>
<evidence type="ECO:0000313" key="9">
    <source>
        <dbReference type="Proteomes" id="UP001145021"/>
    </source>
</evidence>
<feature type="compositionally biased region" description="Basic and acidic residues" evidence="6">
    <location>
        <begin position="619"/>
        <end position="630"/>
    </location>
</feature>
<protein>
    <recommendedName>
        <fullName evidence="7">PNPLA domain-containing protein</fullName>
    </recommendedName>
</protein>
<dbReference type="Proteomes" id="UP001145021">
    <property type="component" value="Unassembled WGS sequence"/>
</dbReference>
<dbReference type="Pfam" id="PF11815">
    <property type="entry name" value="DUF3336"/>
    <property type="match status" value="1"/>
</dbReference>
<evidence type="ECO:0000256" key="6">
    <source>
        <dbReference type="SAM" id="MobiDB-lite"/>
    </source>
</evidence>
<evidence type="ECO:0000256" key="3">
    <source>
        <dbReference type="ARBA" id="ARBA00022963"/>
    </source>
</evidence>
<keyword evidence="4" id="KW-0443">Lipid metabolism</keyword>
<dbReference type="InterPro" id="IPR021771">
    <property type="entry name" value="Triacylglycerol_lipase_N"/>
</dbReference>
<dbReference type="Pfam" id="PF00561">
    <property type="entry name" value="Abhydrolase_1"/>
    <property type="match status" value="1"/>
</dbReference>
<dbReference type="AlphaFoldDB" id="A0A9W8CJP3"/>